<dbReference type="SMART" id="SM00950">
    <property type="entry name" value="Piwi"/>
    <property type="match status" value="1"/>
</dbReference>
<reference evidence="2 4" key="1">
    <citation type="submission" date="2017-11" db="EMBL/GenBank/DDBJ databases">
        <title>The genome of Rhizophagus clarus HR1 reveals common genetic basis of auxotrophy among arbuscular mycorrhizal fungi.</title>
        <authorList>
            <person name="Kobayashi Y."/>
        </authorList>
    </citation>
    <scope>NUCLEOTIDE SEQUENCE [LARGE SCALE GENOMIC DNA]</scope>
    <source>
        <strain evidence="2 4">HR1</strain>
    </source>
</reference>
<dbReference type="STRING" id="94130.A0A2Z6QE77"/>
<sequence length="178" mass="20574">MYRSGVGESQFEQVLRFELPKIKEACVKFRKGYEPKIIFSVVVKRHHMRIFPVNPQNKSEADKNGNCLVGTVVDKKITHPTLNDFYLQSHYANQGTARPSRYIILHDDIKLPIDRFQTLSNTLCYNFQPTTSCISIPTPLKYAHLACARAKTYLIFTSGTTRLLKVHENLKNYPMYFV</sequence>
<dbReference type="EMBL" id="BLAL01000004">
    <property type="protein sequence ID" value="GES72842.1"/>
    <property type="molecule type" value="Genomic_DNA"/>
</dbReference>
<accession>A0A2Z6QE77</accession>
<dbReference type="Pfam" id="PF02171">
    <property type="entry name" value="Piwi"/>
    <property type="match status" value="1"/>
</dbReference>
<dbReference type="PROSITE" id="PS50822">
    <property type="entry name" value="PIWI"/>
    <property type="match status" value="1"/>
</dbReference>
<comment type="caution">
    <text evidence="2">The sequence shown here is derived from an EMBL/GenBank/DDBJ whole genome shotgun (WGS) entry which is preliminary data.</text>
</comment>
<proteinExistence type="predicted"/>
<evidence type="ECO:0000313" key="4">
    <source>
        <dbReference type="Proteomes" id="UP000247702"/>
    </source>
</evidence>
<dbReference type="InterPro" id="IPR036397">
    <property type="entry name" value="RNaseH_sf"/>
</dbReference>
<dbReference type="Gene3D" id="3.30.420.10">
    <property type="entry name" value="Ribonuclease H-like superfamily/Ribonuclease H"/>
    <property type="match status" value="1"/>
</dbReference>
<dbReference type="InterPro" id="IPR003165">
    <property type="entry name" value="Piwi"/>
</dbReference>
<dbReference type="InterPro" id="IPR012337">
    <property type="entry name" value="RNaseH-like_sf"/>
</dbReference>
<dbReference type="AlphaFoldDB" id="A0A2Z6QE77"/>
<feature type="domain" description="Piwi" evidence="1">
    <location>
        <begin position="1"/>
        <end position="155"/>
    </location>
</feature>
<evidence type="ECO:0000313" key="3">
    <source>
        <dbReference type="EMBL" id="GES72842.1"/>
    </source>
</evidence>
<reference evidence="3" key="2">
    <citation type="submission" date="2019-10" db="EMBL/GenBank/DDBJ databases">
        <title>Conservation and host-specific expression of non-tandemly repeated heterogenous ribosome RNA gene in arbuscular mycorrhizal fungi.</title>
        <authorList>
            <person name="Maeda T."/>
            <person name="Kobayashi Y."/>
            <person name="Nakagawa T."/>
            <person name="Ezawa T."/>
            <person name="Yamaguchi K."/>
            <person name="Bino T."/>
            <person name="Nishimoto Y."/>
            <person name="Shigenobu S."/>
            <person name="Kawaguchi M."/>
        </authorList>
    </citation>
    <scope>NUCLEOTIDE SEQUENCE</scope>
    <source>
        <strain evidence="3">HR1</strain>
    </source>
</reference>
<keyword evidence="4" id="KW-1185">Reference proteome</keyword>
<name>A0A2Z6QE77_9GLOM</name>
<protein>
    <submittedName>
        <fullName evidence="3">Protein argonaute 5 isoform X3</fullName>
    </submittedName>
</protein>
<dbReference type="Proteomes" id="UP000247702">
    <property type="component" value="Unassembled WGS sequence"/>
</dbReference>
<dbReference type="EMBL" id="BEXD01000558">
    <property type="protein sequence ID" value="GBB88480.1"/>
    <property type="molecule type" value="Genomic_DNA"/>
</dbReference>
<gene>
    <name evidence="3" type="ORF">RCL2_000038800</name>
    <name evidence="2" type="ORF">RclHR1_01500010</name>
</gene>
<dbReference type="Proteomes" id="UP000615446">
    <property type="component" value="Unassembled WGS sequence"/>
</dbReference>
<dbReference type="OrthoDB" id="10252740at2759"/>
<organism evidence="2 4">
    <name type="scientific">Rhizophagus clarus</name>
    <dbReference type="NCBI Taxonomy" id="94130"/>
    <lineage>
        <taxon>Eukaryota</taxon>
        <taxon>Fungi</taxon>
        <taxon>Fungi incertae sedis</taxon>
        <taxon>Mucoromycota</taxon>
        <taxon>Glomeromycotina</taxon>
        <taxon>Glomeromycetes</taxon>
        <taxon>Glomerales</taxon>
        <taxon>Glomeraceae</taxon>
        <taxon>Rhizophagus</taxon>
    </lineage>
</organism>
<evidence type="ECO:0000313" key="2">
    <source>
        <dbReference type="EMBL" id="GBB88480.1"/>
    </source>
</evidence>
<dbReference type="GO" id="GO:0003676">
    <property type="term" value="F:nucleic acid binding"/>
    <property type="evidence" value="ECO:0007669"/>
    <property type="project" value="InterPro"/>
</dbReference>
<dbReference type="PANTHER" id="PTHR22891">
    <property type="entry name" value="EUKARYOTIC TRANSLATION INITIATION FACTOR 2C"/>
    <property type="match status" value="1"/>
</dbReference>
<dbReference type="SUPFAM" id="SSF53098">
    <property type="entry name" value="Ribonuclease H-like"/>
    <property type="match status" value="1"/>
</dbReference>
<evidence type="ECO:0000259" key="1">
    <source>
        <dbReference type="PROSITE" id="PS50822"/>
    </source>
</evidence>